<name>S3H6S8_9HYPH</name>
<keyword evidence="4" id="KW-1185">Reference proteome</keyword>
<dbReference type="Proteomes" id="UP000014411">
    <property type="component" value="Unassembled WGS sequence"/>
</dbReference>
<geneLocation type="plasmid" evidence="3">
    <name>pRg502a</name>
</geneLocation>
<feature type="region of interest" description="Disordered" evidence="1">
    <location>
        <begin position="1"/>
        <end position="22"/>
    </location>
</feature>
<gene>
    <name evidence="3" type="ORF">RGCCGE502_34331</name>
</gene>
<sequence length="139" mass="15922">MPTQRPRPGDTDAQGGAGGDLEREANVSLAQLAHWVRRYISEDELRASQLPYVVPGRRRASIKPHSWYAKPHHLAKMLEMARPVLRNEGEILKWARKEGDHLGGHRPIDMIETDEGAAEVFNYVSIYPRQAEKHRRPNR</sequence>
<dbReference type="AlphaFoldDB" id="S3H6S8"/>
<accession>S3H6S8</accession>
<feature type="domain" description="Antitoxin Xre/MbcA/ParS-like toxin-binding" evidence="2">
    <location>
        <begin position="81"/>
        <end position="124"/>
    </location>
</feature>
<proteinExistence type="predicted"/>
<evidence type="ECO:0000313" key="4">
    <source>
        <dbReference type="Proteomes" id="UP000014411"/>
    </source>
</evidence>
<dbReference type="HOGENOM" id="CLU_1843515_0_0_5"/>
<dbReference type="Pfam" id="PF09722">
    <property type="entry name" value="Xre_MbcA_ParS_C"/>
    <property type="match status" value="1"/>
</dbReference>
<comment type="caution">
    <text evidence="3">The sequence shown here is derived from an EMBL/GenBank/DDBJ whole genome shotgun (WGS) entry which is preliminary data.</text>
</comment>
<organism evidence="3 4">
    <name type="scientific">Rhizobium grahamii CCGE 502</name>
    <dbReference type="NCBI Taxonomy" id="990285"/>
    <lineage>
        <taxon>Bacteria</taxon>
        <taxon>Pseudomonadati</taxon>
        <taxon>Pseudomonadota</taxon>
        <taxon>Alphaproteobacteria</taxon>
        <taxon>Hyphomicrobiales</taxon>
        <taxon>Rhizobiaceae</taxon>
        <taxon>Rhizobium/Agrobacterium group</taxon>
        <taxon>Rhizobium</taxon>
    </lineage>
</organism>
<evidence type="ECO:0000313" key="3">
    <source>
        <dbReference type="EMBL" id="EPE93970.1"/>
    </source>
</evidence>
<dbReference type="InterPro" id="IPR024467">
    <property type="entry name" value="Xre/MbcA/ParS-like_toxin-bd"/>
</dbReference>
<protein>
    <recommendedName>
        <fullName evidence="2">Antitoxin Xre/MbcA/ParS-like toxin-binding domain-containing protein</fullName>
    </recommendedName>
</protein>
<reference evidence="3 4" key="1">
    <citation type="journal article" date="2012" name="J. Bacteriol.">
        <title>Genome sequence of Rhizobium grahamii CCGE502, a broad-host-range symbiont with low nodulation competitiveness in Phaseolus vulgaris.</title>
        <authorList>
            <person name="Althabegoiti M.J."/>
            <person name="Lozano L."/>
            <person name="Torres-Tejerizo G."/>
            <person name="Ormeno-Orrillo E."/>
            <person name="Rogel M.A."/>
            <person name="Gonzalez V."/>
            <person name="Martinez-Romero E."/>
        </authorList>
    </citation>
    <scope>NUCLEOTIDE SEQUENCE [LARGE SCALE GENOMIC DNA]</scope>
    <source>
        <strain evidence="3 4">CCGE 502</strain>
        <plasmid evidence="3">pRg502a</plasmid>
    </source>
</reference>
<dbReference type="EMBL" id="AEYE02000038">
    <property type="protein sequence ID" value="EPE93970.1"/>
    <property type="molecule type" value="Genomic_DNA"/>
</dbReference>
<evidence type="ECO:0000259" key="2">
    <source>
        <dbReference type="Pfam" id="PF09722"/>
    </source>
</evidence>
<evidence type="ECO:0000256" key="1">
    <source>
        <dbReference type="SAM" id="MobiDB-lite"/>
    </source>
</evidence>
<keyword evidence="3" id="KW-0614">Plasmid</keyword>